<evidence type="ECO:0000313" key="4">
    <source>
        <dbReference type="EMBL" id="PYE52910.1"/>
    </source>
</evidence>
<evidence type="ECO:0000256" key="1">
    <source>
        <dbReference type="ARBA" id="ARBA00008270"/>
    </source>
</evidence>
<dbReference type="PANTHER" id="PTHR13774:SF17">
    <property type="entry name" value="PHENAZINE BIOSYNTHESIS-LIKE DOMAIN-CONTAINING PROTEIN"/>
    <property type="match status" value="1"/>
</dbReference>
<proteinExistence type="inferred from homology"/>
<dbReference type="RefSeq" id="WP_110887484.1">
    <property type="nucleotide sequence ID" value="NZ_QJSX01000011.1"/>
</dbReference>
<organism evidence="4 5">
    <name type="scientific">Deinococcus yavapaiensis KR-236</name>
    <dbReference type="NCBI Taxonomy" id="694435"/>
    <lineage>
        <taxon>Bacteria</taxon>
        <taxon>Thermotogati</taxon>
        <taxon>Deinococcota</taxon>
        <taxon>Deinococci</taxon>
        <taxon>Deinococcales</taxon>
        <taxon>Deinococcaceae</taxon>
        <taxon>Deinococcus</taxon>
    </lineage>
</organism>
<dbReference type="Proteomes" id="UP000248326">
    <property type="component" value="Unassembled WGS sequence"/>
</dbReference>
<dbReference type="AlphaFoldDB" id="A0A318S4B7"/>
<keyword evidence="5" id="KW-1185">Reference proteome</keyword>
<feature type="active site" evidence="3">
    <location>
        <position position="46"/>
    </location>
</feature>
<dbReference type="InterPro" id="IPR003719">
    <property type="entry name" value="Phenazine_PhzF-like"/>
</dbReference>
<evidence type="ECO:0000313" key="5">
    <source>
        <dbReference type="Proteomes" id="UP000248326"/>
    </source>
</evidence>
<dbReference type="Pfam" id="PF02567">
    <property type="entry name" value="PhzC-PhzF"/>
    <property type="match status" value="1"/>
</dbReference>
<evidence type="ECO:0000256" key="3">
    <source>
        <dbReference type="PIRSR" id="PIRSR016184-1"/>
    </source>
</evidence>
<dbReference type="GO" id="GO:0005737">
    <property type="term" value="C:cytoplasm"/>
    <property type="evidence" value="ECO:0007669"/>
    <property type="project" value="TreeGrafter"/>
</dbReference>
<gene>
    <name evidence="4" type="ORF">DES52_11182</name>
</gene>
<dbReference type="SUPFAM" id="SSF54506">
    <property type="entry name" value="Diaminopimelate epimerase-like"/>
    <property type="match status" value="1"/>
</dbReference>
<accession>A0A318S4B7</accession>
<dbReference type="NCBIfam" id="TIGR00654">
    <property type="entry name" value="PhzF_family"/>
    <property type="match status" value="1"/>
</dbReference>
<dbReference type="PIRSF" id="PIRSF016184">
    <property type="entry name" value="PhzC_PhzF"/>
    <property type="match status" value="1"/>
</dbReference>
<name>A0A318S4B7_9DEIO</name>
<dbReference type="GO" id="GO:0016853">
    <property type="term" value="F:isomerase activity"/>
    <property type="evidence" value="ECO:0007669"/>
    <property type="project" value="UniProtKB-KW"/>
</dbReference>
<dbReference type="OrthoDB" id="9788221at2"/>
<protein>
    <submittedName>
        <fullName evidence="4">PhzF family phenazine biosynthesis protein</fullName>
    </submittedName>
</protein>
<sequence>MPSPLFIVDAFTSEPFSGNPAAVVLLDAPRDDAWLQLVAREMNLSETAFVAREGEAWRLRWFTPQAEVKLCGHATLATAYVLWKQGRLPLDEAAEFETLSGRLTATRVGEEIELDFPAEVAEPCEAPSGLLEALGVRSVRFVGWTGVRFFVEVNEASKVRALQPDFAALRATVPGRAIVTARSDDARFDMVSRYFAPGIGVDEDPVTGSAHCALGPYWMEKLGKADLVGYQASERGGQIEVGVRGGRVKLRGRAVTVVRGELQV</sequence>
<evidence type="ECO:0000256" key="2">
    <source>
        <dbReference type="ARBA" id="ARBA00023235"/>
    </source>
</evidence>
<keyword evidence="2" id="KW-0413">Isomerase</keyword>
<comment type="caution">
    <text evidence="4">The sequence shown here is derived from an EMBL/GenBank/DDBJ whole genome shotgun (WGS) entry which is preliminary data.</text>
</comment>
<comment type="similarity">
    <text evidence="1">Belongs to the PhzF family.</text>
</comment>
<dbReference type="Gene3D" id="3.10.310.10">
    <property type="entry name" value="Diaminopimelate Epimerase, Chain A, domain 1"/>
    <property type="match status" value="2"/>
</dbReference>
<reference evidence="4 5" key="1">
    <citation type="submission" date="2018-06" db="EMBL/GenBank/DDBJ databases">
        <title>Genomic Encyclopedia of Type Strains, Phase IV (KMG-IV): sequencing the most valuable type-strain genomes for metagenomic binning, comparative biology and taxonomic classification.</title>
        <authorList>
            <person name="Goeker M."/>
        </authorList>
    </citation>
    <scope>NUCLEOTIDE SEQUENCE [LARGE SCALE GENOMIC DNA]</scope>
    <source>
        <strain evidence="4 5">DSM 18048</strain>
    </source>
</reference>
<dbReference type="EMBL" id="QJSX01000011">
    <property type="protein sequence ID" value="PYE52910.1"/>
    <property type="molecule type" value="Genomic_DNA"/>
</dbReference>
<dbReference type="PANTHER" id="PTHR13774">
    <property type="entry name" value="PHENAZINE BIOSYNTHESIS PROTEIN"/>
    <property type="match status" value="1"/>
</dbReference>